<organism evidence="15 16">
    <name type="scientific">Artemia franciscana</name>
    <name type="common">Brine shrimp</name>
    <name type="synonym">Artemia sanfranciscana</name>
    <dbReference type="NCBI Taxonomy" id="6661"/>
    <lineage>
        <taxon>Eukaryota</taxon>
        <taxon>Metazoa</taxon>
        <taxon>Ecdysozoa</taxon>
        <taxon>Arthropoda</taxon>
        <taxon>Crustacea</taxon>
        <taxon>Branchiopoda</taxon>
        <taxon>Anostraca</taxon>
        <taxon>Artemiidae</taxon>
        <taxon>Artemia</taxon>
    </lineage>
</organism>
<evidence type="ECO:0000259" key="14">
    <source>
        <dbReference type="Pfam" id="PF21174"/>
    </source>
</evidence>
<keyword evidence="10" id="KW-0472">Membrane</keyword>
<dbReference type="InterPro" id="IPR010598">
    <property type="entry name" value="C5-epim_C"/>
</dbReference>
<comment type="caution">
    <text evidence="15">The sequence shown here is derived from an EMBL/GenBank/DDBJ whole genome shotgun (WGS) entry which is preliminary data.</text>
</comment>
<keyword evidence="7" id="KW-0812">Transmembrane</keyword>
<dbReference type="PANTHER" id="PTHR13174">
    <property type="entry name" value="D-GLUCURONYL C5-EPIMERASE"/>
    <property type="match status" value="1"/>
</dbReference>
<dbReference type="GO" id="GO:0005794">
    <property type="term" value="C:Golgi apparatus"/>
    <property type="evidence" value="ECO:0007669"/>
    <property type="project" value="TreeGrafter"/>
</dbReference>
<dbReference type="AlphaFoldDB" id="A0AA88H725"/>
<dbReference type="PROSITE" id="PS51257">
    <property type="entry name" value="PROKAR_LIPOPROTEIN"/>
    <property type="match status" value="1"/>
</dbReference>
<evidence type="ECO:0000256" key="8">
    <source>
        <dbReference type="ARBA" id="ARBA00022968"/>
    </source>
</evidence>
<comment type="pathway">
    <text evidence="4">Glycan metabolism; heparan sulfate biosynthesis.</text>
</comment>
<evidence type="ECO:0000256" key="2">
    <source>
        <dbReference type="ARBA" id="ARBA00004606"/>
    </source>
</evidence>
<evidence type="ECO:0000256" key="11">
    <source>
        <dbReference type="ARBA" id="ARBA00023235"/>
    </source>
</evidence>
<dbReference type="Proteomes" id="UP001187531">
    <property type="component" value="Unassembled WGS sequence"/>
</dbReference>
<evidence type="ECO:0000313" key="16">
    <source>
        <dbReference type="Proteomes" id="UP001187531"/>
    </source>
</evidence>
<dbReference type="SUPFAM" id="SSF81853">
    <property type="entry name" value="Family 10 polysaccharide lyase"/>
    <property type="match status" value="1"/>
</dbReference>
<keyword evidence="16" id="KW-1185">Reference proteome</keyword>
<keyword evidence="9" id="KW-1133">Transmembrane helix</keyword>
<evidence type="ECO:0000256" key="9">
    <source>
        <dbReference type="ARBA" id="ARBA00022989"/>
    </source>
</evidence>
<feature type="domain" description="D-glucuronyl C5-epimerase C-terminal" evidence="13">
    <location>
        <begin position="372"/>
        <end position="562"/>
    </location>
</feature>
<comment type="pathway">
    <text evidence="3">Glycan metabolism; heparin biosynthesis.</text>
</comment>
<evidence type="ECO:0000313" key="15">
    <source>
        <dbReference type="EMBL" id="KAK2706013.1"/>
    </source>
</evidence>
<feature type="domain" description="D-glucuronyl C5-epimerase beta-sandwich" evidence="14">
    <location>
        <begin position="223"/>
        <end position="343"/>
    </location>
</feature>
<evidence type="ECO:0000256" key="12">
    <source>
        <dbReference type="ARBA" id="ARBA00037847"/>
    </source>
</evidence>
<dbReference type="InterPro" id="IPR059154">
    <property type="entry name" value="Glce_b_sandwich"/>
</dbReference>
<comment type="subcellular location">
    <subcellularLocation>
        <location evidence="12">Endomembrane system</location>
        <topology evidence="12">Single-pass membrane protein</topology>
    </subcellularLocation>
    <subcellularLocation>
        <location evidence="2">Membrane</location>
        <topology evidence="2">Single-pass type II membrane protein</topology>
    </subcellularLocation>
</comment>
<dbReference type="GO" id="GO:0015012">
    <property type="term" value="P:heparan sulfate proteoglycan biosynthetic process"/>
    <property type="evidence" value="ECO:0007669"/>
    <property type="project" value="InterPro"/>
</dbReference>
<evidence type="ECO:0000256" key="10">
    <source>
        <dbReference type="ARBA" id="ARBA00023136"/>
    </source>
</evidence>
<dbReference type="Pfam" id="PF06662">
    <property type="entry name" value="C5-epim_C"/>
    <property type="match status" value="1"/>
</dbReference>
<comment type="similarity">
    <text evidence="5">Belongs to the D-glucuronyl C5-epimerase family.</text>
</comment>
<gene>
    <name evidence="15" type="ORF">QYM36_016139</name>
</gene>
<protein>
    <recommendedName>
        <fullName evidence="6">heparosan-N-sulfate-glucuronate 5-epimerase</fullName>
        <ecNumber evidence="6">5.1.3.17</ecNumber>
    </recommendedName>
</protein>
<evidence type="ECO:0000256" key="4">
    <source>
        <dbReference type="ARBA" id="ARBA00005093"/>
    </source>
</evidence>
<evidence type="ECO:0000256" key="3">
    <source>
        <dbReference type="ARBA" id="ARBA00004841"/>
    </source>
</evidence>
<evidence type="ECO:0000256" key="1">
    <source>
        <dbReference type="ARBA" id="ARBA00000434"/>
    </source>
</evidence>
<accession>A0AA88H725</accession>
<evidence type="ECO:0000259" key="13">
    <source>
        <dbReference type="Pfam" id="PF06662"/>
    </source>
</evidence>
<sequence length="572" mass="65384">MIFKMRFYWKFVFATISVFIICLFLLSLVGCKGPLKEDLVCGKAVQVAPLKENRMRKDGRHSPEGFDCVINGEYQVSCLRDGSEVYFPFSFLKNYFEVYGKIVSEDGEERFEWFHSYSKIYHPKGKYDPKGVFMYFDNYNVEVRERVKCITASEGVPVSTQWEPRGYFYPIQIAQFGLAHYSKYIAEAEPNRLVLEDGDRTKALWFVADGASFTRKFLTDINNFVIEFNTQESLNSKGIELKLSESLTDFILNLNLKFESNGSVEVIVEDKEKKSNFHLFYVCSDLWITSKGNKIFHGLGDCNSWRRLTRDLLVDLQKGQSLSEKGKRILRSRARVTAVIFRGVGYADNITLSSSEHLAHFYDAADWFVKHQDDEGGWPIDVKRHLGAGVEDLDAGWYSAMGQGQAMSLLMRAYYSSRNEYYLSAALDAVKPFQALSEDHGVKAVFMDKYIWFEEYPTQPSSFVLNGFIYSLIGLYDVAHAPDSMGSEARDLYIQGIRSLKAMLLLYDTGSGTLYDLRHITAGGAPNVARWDYHSTHVNQLLLLSTIESDPVFATTAKRWQSYMNGKRAPHN</sequence>
<comment type="catalytic activity">
    <reaction evidence="1">
        <text>[heparosan-N-sulfate](n) = [heparan-N-sulfate](n)</text>
        <dbReference type="Rhea" id="RHEA:20197"/>
        <dbReference type="Rhea" id="RHEA-COMP:9556"/>
        <dbReference type="Rhea" id="RHEA-COMP:9557"/>
        <dbReference type="ChEBI" id="CHEBI:58041"/>
        <dbReference type="ChEBI" id="CHEBI:58287"/>
        <dbReference type="EC" id="5.1.3.17"/>
    </reaction>
</comment>
<dbReference type="Pfam" id="PF21174">
    <property type="entry name" value="Glce_b_sandwich"/>
    <property type="match status" value="1"/>
</dbReference>
<dbReference type="EMBL" id="JAVRJZ010000020">
    <property type="protein sequence ID" value="KAK2706013.1"/>
    <property type="molecule type" value="Genomic_DNA"/>
</dbReference>
<dbReference type="EMBL" id="JAVRJZ010000020">
    <property type="protein sequence ID" value="KAK2706014.1"/>
    <property type="molecule type" value="Genomic_DNA"/>
</dbReference>
<dbReference type="GO" id="GO:0047464">
    <property type="term" value="F:heparosan-N-sulfate-glucuronate 5-epimerase activity"/>
    <property type="evidence" value="ECO:0007669"/>
    <property type="project" value="UniProtKB-EC"/>
</dbReference>
<dbReference type="InterPro" id="IPR039721">
    <property type="entry name" value="C5-epimerase"/>
</dbReference>
<name>A0AA88H725_ARTSF</name>
<keyword evidence="8" id="KW-0735">Signal-anchor</keyword>
<dbReference type="EC" id="5.1.3.17" evidence="6"/>
<keyword evidence="11" id="KW-0413">Isomerase</keyword>
<proteinExistence type="inferred from homology"/>
<evidence type="ECO:0000256" key="5">
    <source>
        <dbReference type="ARBA" id="ARBA00005584"/>
    </source>
</evidence>
<dbReference type="PANTHER" id="PTHR13174:SF3">
    <property type="entry name" value="D-GLUCURONYL C5-EPIMERASE"/>
    <property type="match status" value="1"/>
</dbReference>
<evidence type="ECO:0000256" key="6">
    <source>
        <dbReference type="ARBA" id="ARBA00012087"/>
    </source>
</evidence>
<evidence type="ECO:0000256" key="7">
    <source>
        <dbReference type="ARBA" id="ARBA00022692"/>
    </source>
</evidence>
<reference evidence="15" key="1">
    <citation type="submission" date="2023-07" db="EMBL/GenBank/DDBJ databases">
        <title>Chromosome-level genome assembly of Artemia franciscana.</title>
        <authorList>
            <person name="Jo E."/>
        </authorList>
    </citation>
    <scope>NUCLEOTIDE SEQUENCE</scope>
    <source>
        <tissue evidence="15">Whole body</tissue>
    </source>
</reference>